<keyword evidence="1" id="KW-0472">Membrane</keyword>
<gene>
    <name evidence="2" type="ORF">MSP7336_00694</name>
</gene>
<name>A0A375YUG4_MYCSH</name>
<evidence type="ECO:0008006" key="4">
    <source>
        <dbReference type="Google" id="ProtNLM"/>
    </source>
</evidence>
<dbReference type="EMBL" id="UEGW01000001">
    <property type="protein sequence ID" value="SRX92469.1"/>
    <property type="molecule type" value="Genomic_DNA"/>
</dbReference>
<keyword evidence="1" id="KW-1133">Transmembrane helix</keyword>
<evidence type="ECO:0000313" key="3">
    <source>
        <dbReference type="Proteomes" id="UP000252015"/>
    </source>
</evidence>
<accession>A0A375YUG4</accession>
<organism evidence="2 3">
    <name type="scientific">Mycobacterium shimoidei</name>
    <dbReference type="NCBI Taxonomy" id="29313"/>
    <lineage>
        <taxon>Bacteria</taxon>
        <taxon>Bacillati</taxon>
        <taxon>Actinomycetota</taxon>
        <taxon>Actinomycetes</taxon>
        <taxon>Mycobacteriales</taxon>
        <taxon>Mycobacteriaceae</taxon>
        <taxon>Mycobacterium</taxon>
    </lineage>
</organism>
<protein>
    <recommendedName>
        <fullName evidence="4">Transmembrane protein</fullName>
    </recommendedName>
</protein>
<feature type="transmembrane region" description="Helical" evidence="1">
    <location>
        <begin position="29"/>
        <end position="48"/>
    </location>
</feature>
<dbReference type="RefSeq" id="WP_113963047.1">
    <property type="nucleotide sequence ID" value="NZ_UEGW01000001.1"/>
</dbReference>
<evidence type="ECO:0000313" key="2">
    <source>
        <dbReference type="EMBL" id="SRX92469.1"/>
    </source>
</evidence>
<keyword evidence="3" id="KW-1185">Reference proteome</keyword>
<proteinExistence type="predicted"/>
<feature type="transmembrane region" description="Helical" evidence="1">
    <location>
        <begin position="55"/>
        <end position="73"/>
    </location>
</feature>
<dbReference type="STRING" id="29313.BHQ16_10515"/>
<evidence type="ECO:0000256" key="1">
    <source>
        <dbReference type="SAM" id="Phobius"/>
    </source>
</evidence>
<dbReference type="AlphaFoldDB" id="A0A375YUG4"/>
<reference evidence="2 3" key="1">
    <citation type="submission" date="2018-05" db="EMBL/GenBank/DDBJ databases">
        <authorList>
            <consortium name="IHU Genomes"/>
        </authorList>
    </citation>
    <scope>NUCLEOTIDE SEQUENCE [LARGE SCALE GENOMIC DNA]</scope>
    <source>
        <strain evidence="2 3">P7336</strain>
    </source>
</reference>
<dbReference type="Proteomes" id="UP000252015">
    <property type="component" value="Unassembled WGS sequence"/>
</dbReference>
<sequence length="75" mass="7678">MVSGPAPGDGQRLAGTPISRNRYAATPPLYGVVLVFLAIAIVTVTAYLRAGWLSLVGYSLAAVIATAGSALAFRD</sequence>
<keyword evidence="1" id="KW-0812">Transmembrane</keyword>